<dbReference type="SUPFAM" id="SSF51905">
    <property type="entry name" value="FAD/NAD(P)-binding domain"/>
    <property type="match status" value="1"/>
</dbReference>
<keyword evidence="2" id="KW-0285">Flavoprotein</keyword>
<dbReference type="InterPro" id="IPR002938">
    <property type="entry name" value="FAD-bd"/>
</dbReference>
<evidence type="ECO:0000256" key="5">
    <source>
        <dbReference type="ARBA" id="ARBA00023033"/>
    </source>
</evidence>
<feature type="domain" description="FAD-binding" evidence="7">
    <location>
        <begin position="38"/>
        <end position="384"/>
    </location>
</feature>
<dbReference type="SUPFAM" id="SSF54373">
    <property type="entry name" value="FAD-linked reductases, C-terminal domain"/>
    <property type="match status" value="1"/>
</dbReference>
<keyword evidence="9" id="KW-1185">Reference proteome</keyword>
<evidence type="ECO:0000256" key="3">
    <source>
        <dbReference type="ARBA" id="ARBA00022827"/>
    </source>
</evidence>
<dbReference type="PANTHER" id="PTHR13789">
    <property type="entry name" value="MONOOXYGENASE"/>
    <property type="match status" value="1"/>
</dbReference>
<comment type="similarity">
    <text evidence="1">Belongs to the paxM FAD-dependent monooxygenase family.</text>
</comment>
<dbReference type="PANTHER" id="PTHR13789:SF147">
    <property type="entry name" value="PUTATIVE (AFU_ORTHOLOGUE AFUA_2G01950)-RELATED"/>
    <property type="match status" value="1"/>
</dbReference>
<dbReference type="GO" id="GO:0071949">
    <property type="term" value="F:FAD binding"/>
    <property type="evidence" value="ECO:0007669"/>
    <property type="project" value="InterPro"/>
</dbReference>
<evidence type="ECO:0000256" key="6">
    <source>
        <dbReference type="SAM" id="MobiDB-lite"/>
    </source>
</evidence>
<evidence type="ECO:0000256" key="4">
    <source>
        <dbReference type="ARBA" id="ARBA00023002"/>
    </source>
</evidence>
<evidence type="ECO:0000256" key="2">
    <source>
        <dbReference type="ARBA" id="ARBA00022630"/>
    </source>
</evidence>
<dbReference type="EMBL" id="KV425619">
    <property type="protein sequence ID" value="KZT20520.1"/>
    <property type="molecule type" value="Genomic_DNA"/>
</dbReference>
<dbReference type="InParanoid" id="A0A165P4T5"/>
<gene>
    <name evidence="8" type="ORF">NEOLEDRAFT_1122549</name>
</gene>
<evidence type="ECO:0000313" key="8">
    <source>
        <dbReference type="EMBL" id="KZT20520.1"/>
    </source>
</evidence>
<sequence>MSQSDIRYVPADTAANAEGISHTLNLYGGRKAPLPLNILLVGCGLGGLAAAHCLSQAGHKVTLFESAPAIGEVGAGIQVTPNVSRLLIRWGLGSQLEQIAVRPEAIAFRRYSTGERVGYGRWGEQMEQDHGAPYCHIHRADFHKLLFDLAKDQIDLRLNSTVTHVEPGTDSVSITLHTGETFTGDLLVGADGVKSLIRTVVLGKPTEAEPTGDAAYRAVIPTEIMEKDPDLKPFVDTPEMTGWMAPGRHIMAYNIRAKKLYNLVLLHPDDGSVESWTAEGSADKMRSDFADFEPRIRKLLDFVSSTLKWRLMDRKPLDNWVHECGRIVLLGDACHPMLPYRAQGAAMAIEDAAVLGNLFSHVSSQSQVKPLLHAYMSLRLKRTADTQASSRLNQHIFHLPDGPEQQTRDEAMKKAMRAELKAILSSGNEEVIRAANVWGRESAEDRKRVEAELETFKDDDANHEGNPNQWADKKKSQLQFGYDADREAERWWEENGSKLEEKALSKL</sequence>
<reference evidence="8 9" key="1">
    <citation type="journal article" date="2016" name="Mol. Biol. Evol.">
        <title>Comparative Genomics of Early-Diverging Mushroom-Forming Fungi Provides Insights into the Origins of Lignocellulose Decay Capabilities.</title>
        <authorList>
            <person name="Nagy L.G."/>
            <person name="Riley R."/>
            <person name="Tritt A."/>
            <person name="Adam C."/>
            <person name="Daum C."/>
            <person name="Floudas D."/>
            <person name="Sun H."/>
            <person name="Yadav J.S."/>
            <person name="Pangilinan J."/>
            <person name="Larsson K.H."/>
            <person name="Matsuura K."/>
            <person name="Barry K."/>
            <person name="Labutti K."/>
            <person name="Kuo R."/>
            <person name="Ohm R.A."/>
            <person name="Bhattacharya S.S."/>
            <person name="Shirouzu T."/>
            <person name="Yoshinaga Y."/>
            <person name="Martin F.M."/>
            <person name="Grigoriev I.V."/>
            <person name="Hibbett D.S."/>
        </authorList>
    </citation>
    <scope>NUCLEOTIDE SEQUENCE [LARGE SCALE GENOMIC DNA]</scope>
    <source>
        <strain evidence="8 9">HHB14362 ss-1</strain>
    </source>
</reference>
<dbReference type="GO" id="GO:0004497">
    <property type="term" value="F:monooxygenase activity"/>
    <property type="evidence" value="ECO:0007669"/>
    <property type="project" value="UniProtKB-KW"/>
</dbReference>
<keyword evidence="5" id="KW-0503">Monooxygenase</keyword>
<keyword evidence="3" id="KW-0274">FAD</keyword>
<keyword evidence="4" id="KW-0560">Oxidoreductase</keyword>
<feature type="compositionally biased region" description="Basic and acidic residues" evidence="6">
    <location>
        <begin position="453"/>
        <end position="463"/>
    </location>
</feature>
<feature type="region of interest" description="Disordered" evidence="6">
    <location>
        <begin position="453"/>
        <end position="476"/>
    </location>
</feature>
<evidence type="ECO:0000259" key="7">
    <source>
        <dbReference type="Pfam" id="PF01494"/>
    </source>
</evidence>
<dbReference type="Gene3D" id="3.50.50.60">
    <property type="entry name" value="FAD/NAD(P)-binding domain"/>
    <property type="match status" value="1"/>
</dbReference>
<dbReference type="Pfam" id="PF01494">
    <property type="entry name" value="FAD_binding_3"/>
    <property type="match status" value="1"/>
</dbReference>
<evidence type="ECO:0000256" key="1">
    <source>
        <dbReference type="ARBA" id="ARBA00007992"/>
    </source>
</evidence>
<dbReference type="STRING" id="1314782.A0A165P4T5"/>
<accession>A0A165P4T5</accession>
<dbReference type="OrthoDB" id="9993796at2759"/>
<dbReference type="InterPro" id="IPR036188">
    <property type="entry name" value="FAD/NAD-bd_sf"/>
</dbReference>
<evidence type="ECO:0000313" key="9">
    <source>
        <dbReference type="Proteomes" id="UP000076761"/>
    </source>
</evidence>
<name>A0A165P4T5_9AGAM</name>
<dbReference type="PRINTS" id="PR00420">
    <property type="entry name" value="RNGMNOXGNASE"/>
</dbReference>
<protein>
    <submittedName>
        <fullName evidence="8">FAD/NAD(P)-binding domain-containing protein</fullName>
    </submittedName>
</protein>
<organism evidence="8 9">
    <name type="scientific">Neolentinus lepideus HHB14362 ss-1</name>
    <dbReference type="NCBI Taxonomy" id="1314782"/>
    <lineage>
        <taxon>Eukaryota</taxon>
        <taxon>Fungi</taxon>
        <taxon>Dikarya</taxon>
        <taxon>Basidiomycota</taxon>
        <taxon>Agaricomycotina</taxon>
        <taxon>Agaricomycetes</taxon>
        <taxon>Gloeophyllales</taxon>
        <taxon>Gloeophyllaceae</taxon>
        <taxon>Neolentinus</taxon>
    </lineage>
</organism>
<dbReference type="AlphaFoldDB" id="A0A165P4T5"/>
<dbReference type="Proteomes" id="UP000076761">
    <property type="component" value="Unassembled WGS sequence"/>
</dbReference>
<dbReference type="FunFam" id="3.50.50.60:FF:000115">
    <property type="entry name" value="Salicylate hydroxylase, putative"/>
    <property type="match status" value="1"/>
</dbReference>
<proteinExistence type="inferred from homology"/>
<dbReference type="InterPro" id="IPR050493">
    <property type="entry name" value="FAD-dep_Monooxygenase_BioMet"/>
</dbReference>